<feature type="region of interest" description="Disordered" evidence="1">
    <location>
        <begin position="32"/>
        <end position="60"/>
    </location>
</feature>
<gene>
    <name evidence="2" type="ORF">LCGC14_2260660</name>
</gene>
<evidence type="ECO:0000256" key="1">
    <source>
        <dbReference type="SAM" id="MobiDB-lite"/>
    </source>
</evidence>
<comment type="caution">
    <text evidence="2">The sequence shown here is derived from an EMBL/GenBank/DDBJ whole genome shotgun (WGS) entry which is preliminary data.</text>
</comment>
<sequence length="231" mass="25020">MAGDPLNTLRMAQADSAFDHYEPIDGLYARIRNEGEAAVADPPPGDPPPADPPADPPPDGLARIATLLEEQAKRDEERDAALTKGVQMAASSMSLALPTFTAPHILKTRGEDDLKVEEAVLLQSCWHYGEDVSEEETAGFGGYNVAMCQARIQEMADSVIGLITDHHRGLKIRKLWVVNVGDNISGDIHDELKITNEVPLVSQFLGCGLLQALSLRDLAAVVDEVEYIGIR</sequence>
<dbReference type="EMBL" id="LAZR01031029">
    <property type="protein sequence ID" value="KKL54914.1"/>
    <property type="molecule type" value="Genomic_DNA"/>
</dbReference>
<feature type="non-terminal residue" evidence="2">
    <location>
        <position position="231"/>
    </location>
</feature>
<accession>A0A0F9D028</accession>
<dbReference type="AlphaFoldDB" id="A0A0F9D028"/>
<proteinExistence type="predicted"/>
<organism evidence="2">
    <name type="scientific">marine sediment metagenome</name>
    <dbReference type="NCBI Taxonomy" id="412755"/>
    <lineage>
        <taxon>unclassified sequences</taxon>
        <taxon>metagenomes</taxon>
        <taxon>ecological metagenomes</taxon>
    </lineage>
</organism>
<feature type="compositionally biased region" description="Pro residues" evidence="1">
    <location>
        <begin position="41"/>
        <end position="59"/>
    </location>
</feature>
<reference evidence="2" key="1">
    <citation type="journal article" date="2015" name="Nature">
        <title>Complex archaea that bridge the gap between prokaryotes and eukaryotes.</title>
        <authorList>
            <person name="Spang A."/>
            <person name="Saw J.H."/>
            <person name="Jorgensen S.L."/>
            <person name="Zaremba-Niedzwiedzka K."/>
            <person name="Martijn J."/>
            <person name="Lind A.E."/>
            <person name="van Eijk R."/>
            <person name="Schleper C."/>
            <person name="Guy L."/>
            <person name="Ettema T.J."/>
        </authorList>
    </citation>
    <scope>NUCLEOTIDE SEQUENCE</scope>
</reference>
<evidence type="ECO:0000313" key="2">
    <source>
        <dbReference type="EMBL" id="KKL54914.1"/>
    </source>
</evidence>
<name>A0A0F9D028_9ZZZZ</name>
<protein>
    <submittedName>
        <fullName evidence="2">Uncharacterized protein</fullName>
    </submittedName>
</protein>